<organism evidence="4 5">
    <name type="scientific">Lophium mytilinum</name>
    <dbReference type="NCBI Taxonomy" id="390894"/>
    <lineage>
        <taxon>Eukaryota</taxon>
        <taxon>Fungi</taxon>
        <taxon>Dikarya</taxon>
        <taxon>Ascomycota</taxon>
        <taxon>Pezizomycotina</taxon>
        <taxon>Dothideomycetes</taxon>
        <taxon>Pleosporomycetidae</taxon>
        <taxon>Mytilinidiales</taxon>
        <taxon>Mytilinidiaceae</taxon>
        <taxon>Lophium</taxon>
    </lineage>
</organism>
<dbReference type="GO" id="GO:0048038">
    <property type="term" value="F:quinone binding"/>
    <property type="evidence" value="ECO:0007669"/>
    <property type="project" value="TreeGrafter"/>
</dbReference>
<dbReference type="AlphaFoldDB" id="A0A6A6REK5"/>
<dbReference type="InterPro" id="IPR002347">
    <property type="entry name" value="SDR_fam"/>
</dbReference>
<dbReference type="PANTHER" id="PTHR42760:SF121">
    <property type="entry name" value="3-OXOACYL-(ACYL-CARRIER-PROTEIN) REDUCTASE"/>
    <property type="match status" value="1"/>
</dbReference>
<dbReference type="Pfam" id="PF00106">
    <property type="entry name" value="adh_short"/>
    <property type="match status" value="1"/>
</dbReference>
<reference evidence="4" key="1">
    <citation type="journal article" date="2020" name="Stud. Mycol.">
        <title>101 Dothideomycetes genomes: a test case for predicting lifestyles and emergence of pathogens.</title>
        <authorList>
            <person name="Haridas S."/>
            <person name="Albert R."/>
            <person name="Binder M."/>
            <person name="Bloem J."/>
            <person name="Labutti K."/>
            <person name="Salamov A."/>
            <person name="Andreopoulos B."/>
            <person name="Baker S."/>
            <person name="Barry K."/>
            <person name="Bills G."/>
            <person name="Bluhm B."/>
            <person name="Cannon C."/>
            <person name="Castanera R."/>
            <person name="Culley D."/>
            <person name="Daum C."/>
            <person name="Ezra D."/>
            <person name="Gonzalez J."/>
            <person name="Henrissat B."/>
            <person name="Kuo A."/>
            <person name="Liang C."/>
            <person name="Lipzen A."/>
            <person name="Lutzoni F."/>
            <person name="Magnuson J."/>
            <person name="Mondo S."/>
            <person name="Nolan M."/>
            <person name="Ohm R."/>
            <person name="Pangilinan J."/>
            <person name="Park H.-J."/>
            <person name="Ramirez L."/>
            <person name="Alfaro M."/>
            <person name="Sun H."/>
            <person name="Tritt A."/>
            <person name="Yoshinaga Y."/>
            <person name="Zwiers L.-H."/>
            <person name="Turgeon B."/>
            <person name="Goodwin S."/>
            <person name="Spatafora J."/>
            <person name="Crous P."/>
            <person name="Grigoriev I."/>
        </authorList>
    </citation>
    <scope>NUCLEOTIDE SEQUENCE</scope>
    <source>
        <strain evidence="4">CBS 269.34</strain>
    </source>
</reference>
<dbReference type="EMBL" id="MU004181">
    <property type="protein sequence ID" value="KAF2502991.1"/>
    <property type="molecule type" value="Genomic_DNA"/>
</dbReference>
<sequence>MRTKCVLNISDIYITIPHGTLATSSPSAFLNRHTILSSFFISRLSRRGPKRFRDVPRVSSHSSPWARTYATPSKQKDRTAIVTGSSRGIGKAIALRLAEDGYNILVNDVHANEAGVLEVVKEVKSLGRNAFPYLADVSKLIEVERMVETSVSELGPLNTMIANAGIAQVKAVLDLTEQDVHRMFEINVYGVYNCYSTAAKQMIKQGGGGKILGAASVAAFKPSHMLSHYTASKWAVRGFTMSFALEMAAHKITVNAYAPGVVGTAMWDLIDEEMGKKTGAKRGETIKKWSEELIALGRTSVPSDVSNLVSFLSGPDSDYMTGQTIVVDGGMVYT</sequence>
<accession>A0A6A6REK5</accession>
<dbReference type="PANTHER" id="PTHR42760">
    <property type="entry name" value="SHORT-CHAIN DEHYDROGENASES/REDUCTASES FAMILY MEMBER"/>
    <property type="match status" value="1"/>
</dbReference>
<dbReference type="PRINTS" id="PR00081">
    <property type="entry name" value="GDHRDH"/>
</dbReference>
<evidence type="ECO:0000313" key="5">
    <source>
        <dbReference type="Proteomes" id="UP000799750"/>
    </source>
</evidence>
<proteinExistence type="inferred from homology"/>
<dbReference type="SUPFAM" id="SSF51735">
    <property type="entry name" value="NAD(P)-binding Rossmann-fold domains"/>
    <property type="match status" value="1"/>
</dbReference>
<evidence type="ECO:0000313" key="4">
    <source>
        <dbReference type="EMBL" id="KAF2502991.1"/>
    </source>
</evidence>
<dbReference type="OrthoDB" id="498125at2759"/>
<evidence type="ECO:0000256" key="1">
    <source>
        <dbReference type="ARBA" id="ARBA00006484"/>
    </source>
</evidence>
<name>A0A6A6REK5_9PEZI</name>
<dbReference type="GO" id="GO:0016616">
    <property type="term" value="F:oxidoreductase activity, acting on the CH-OH group of donors, NAD or NADP as acceptor"/>
    <property type="evidence" value="ECO:0007669"/>
    <property type="project" value="TreeGrafter"/>
</dbReference>
<protein>
    <submittedName>
        <fullName evidence="4">3-oxoacyl-reductase</fullName>
    </submittedName>
</protein>
<keyword evidence="5" id="KW-1185">Reference proteome</keyword>
<dbReference type="FunFam" id="3.40.50.720:FF:000084">
    <property type="entry name" value="Short-chain dehydrogenase reductase"/>
    <property type="match status" value="1"/>
</dbReference>
<evidence type="ECO:0000256" key="3">
    <source>
        <dbReference type="RuleBase" id="RU000363"/>
    </source>
</evidence>
<dbReference type="InterPro" id="IPR020904">
    <property type="entry name" value="Sc_DH/Rdtase_CS"/>
</dbReference>
<evidence type="ECO:0000256" key="2">
    <source>
        <dbReference type="ARBA" id="ARBA00022857"/>
    </source>
</evidence>
<dbReference type="Proteomes" id="UP000799750">
    <property type="component" value="Unassembled WGS sequence"/>
</dbReference>
<gene>
    <name evidence="4" type="ORF">BU16DRAFT_498941</name>
</gene>
<comment type="similarity">
    <text evidence="1 3">Belongs to the short-chain dehydrogenases/reductases (SDR) family.</text>
</comment>
<dbReference type="InterPro" id="IPR036291">
    <property type="entry name" value="NAD(P)-bd_dom_sf"/>
</dbReference>
<dbReference type="GO" id="GO:0006633">
    <property type="term" value="P:fatty acid biosynthetic process"/>
    <property type="evidence" value="ECO:0007669"/>
    <property type="project" value="TreeGrafter"/>
</dbReference>
<dbReference type="PROSITE" id="PS00061">
    <property type="entry name" value="ADH_SHORT"/>
    <property type="match status" value="1"/>
</dbReference>
<dbReference type="Gene3D" id="3.40.50.720">
    <property type="entry name" value="NAD(P)-binding Rossmann-like Domain"/>
    <property type="match status" value="1"/>
</dbReference>
<dbReference type="PRINTS" id="PR00080">
    <property type="entry name" value="SDRFAMILY"/>
</dbReference>
<keyword evidence="2" id="KW-0521">NADP</keyword>